<dbReference type="GO" id="GO:0005975">
    <property type="term" value="P:carbohydrate metabolic process"/>
    <property type="evidence" value="ECO:0007669"/>
    <property type="project" value="InterPro"/>
</dbReference>
<dbReference type="GO" id="GO:0005886">
    <property type="term" value="C:plasma membrane"/>
    <property type="evidence" value="ECO:0007669"/>
    <property type="project" value="UniProtKB-SubCell"/>
</dbReference>
<dbReference type="GO" id="GO:0009506">
    <property type="term" value="C:plasmodesma"/>
    <property type="evidence" value="ECO:0007669"/>
    <property type="project" value="UniProtKB-ARBA"/>
</dbReference>
<keyword evidence="10" id="KW-1015">Disulfide bond</keyword>
<feature type="signal peptide" evidence="18">
    <location>
        <begin position="1"/>
        <end position="21"/>
    </location>
</feature>
<dbReference type="Proteomes" id="UP000187406">
    <property type="component" value="Unassembled WGS sequence"/>
</dbReference>
<evidence type="ECO:0000256" key="8">
    <source>
        <dbReference type="ARBA" id="ARBA00022801"/>
    </source>
</evidence>
<dbReference type="InterPro" id="IPR044788">
    <property type="entry name" value="X8_dom_prot"/>
</dbReference>
<dbReference type="Gene3D" id="1.20.58.1040">
    <property type="match status" value="1"/>
</dbReference>
<keyword evidence="8" id="KW-0378">Hydrolase</keyword>
<comment type="subcellular location">
    <subcellularLocation>
        <location evidence="2">Cell membrane</location>
        <topology evidence="2">Lipid-anchor</topology>
        <topology evidence="2">GPI-anchor</topology>
    </subcellularLocation>
</comment>
<sequence>MLKMVLFFHLLFLCLLGLTGAGQEYIELLNLYGTNPQVLPAMSPTGLPKAVSVSDKHLNEVSTSVLKAETWLRNHVLAQYPATKITTIVVGDSLLCQKNQDHNLGLVLPSLKNIYHSLTRWGLEKEIEVSAAFTPSCLNPNSALLKDDLTEKVIKPLLEFLQTTNSTYSVKTPSKFSPSSDKVAYFVSSHLESIKKLGFLNLDKINVIVTNSKETKPMKRKLSSIEFELEDPNPARPTPLPEISPSQIHSSIGFSVPANVARNPQTPQSRINSPPPVTIPFASPPAMTFPVAPERSPRVFGPASSPHGFTLPPCNPADTTIAPAPQPEVVQRLWCVAKPSVPADTLQQAMDYACGEGGADCEEVMPQGSCFNPDTVVAHASYAFNSYWQKTKRDGGSCSFGGTAMLINADPSFLHCRFVLS</sequence>
<comment type="catalytic activity">
    <reaction evidence="1">
        <text>Hydrolysis of (1-&gt;3)-beta-D-glucosidic linkages in (1-&gt;3)-beta-D-glucans.</text>
        <dbReference type="EC" id="3.2.1.39"/>
    </reaction>
</comment>
<keyword evidence="11" id="KW-0325">Glycoprotein</keyword>
<evidence type="ECO:0000256" key="16">
    <source>
        <dbReference type="RuleBase" id="RU004335"/>
    </source>
</evidence>
<dbReference type="OrthoDB" id="421038at2759"/>
<reference evidence="21" key="1">
    <citation type="submission" date="2016-04" db="EMBL/GenBank/DDBJ databases">
        <title>Cephalotus genome sequencing.</title>
        <authorList>
            <person name="Fukushima K."/>
            <person name="Hasebe M."/>
            <person name="Fang X."/>
        </authorList>
    </citation>
    <scope>NUCLEOTIDE SEQUENCE [LARGE SCALE GENOMIC DNA]</scope>
    <source>
        <strain evidence="21">cv. St1</strain>
    </source>
</reference>
<proteinExistence type="inferred from homology"/>
<dbReference type="InterPro" id="IPR017853">
    <property type="entry name" value="GH"/>
</dbReference>
<dbReference type="Pfam" id="PF07983">
    <property type="entry name" value="X8"/>
    <property type="match status" value="1"/>
</dbReference>
<keyword evidence="5" id="KW-1003">Cell membrane</keyword>
<protein>
    <recommendedName>
        <fullName evidence="4">glucan endo-1,3-beta-D-glucosidase</fullName>
        <ecNumber evidence="4">3.2.1.39</ecNumber>
    </recommendedName>
    <alternativeName>
        <fullName evidence="14">(1-&gt;3)-beta-glucan endohydrolase</fullName>
    </alternativeName>
    <alternativeName>
        <fullName evidence="15">Beta-1,3-endoglucanase</fullName>
    </alternativeName>
</protein>
<evidence type="ECO:0000256" key="12">
    <source>
        <dbReference type="ARBA" id="ARBA00023288"/>
    </source>
</evidence>
<dbReference type="Pfam" id="PF00332">
    <property type="entry name" value="Glyco_hydro_17"/>
    <property type="match status" value="1"/>
</dbReference>
<evidence type="ECO:0000259" key="19">
    <source>
        <dbReference type="SMART" id="SM00768"/>
    </source>
</evidence>
<evidence type="ECO:0000256" key="10">
    <source>
        <dbReference type="ARBA" id="ARBA00023157"/>
    </source>
</evidence>
<feature type="chain" id="PRO_5012930469" description="glucan endo-1,3-beta-D-glucosidase" evidence="18">
    <location>
        <begin position="22"/>
        <end position="421"/>
    </location>
</feature>
<evidence type="ECO:0000256" key="11">
    <source>
        <dbReference type="ARBA" id="ARBA00023180"/>
    </source>
</evidence>
<dbReference type="FunCoup" id="A0A1Q3ASJ4">
    <property type="interactions" value="245"/>
</dbReference>
<evidence type="ECO:0000256" key="3">
    <source>
        <dbReference type="ARBA" id="ARBA00008773"/>
    </source>
</evidence>
<evidence type="ECO:0000256" key="5">
    <source>
        <dbReference type="ARBA" id="ARBA00022475"/>
    </source>
</evidence>
<dbReference type="InParanoid" id="A0A1Q3ASJ4"/>
<dbReference type="SUPFAM" id="SSF51445">
    <property type="entry name" value="(Trans)glycosidases"/>
    <property type="match status" value="1"/>
</dbReference>
<keyword evidence="21" id="KW-1185">Reference proteome</keyword>
<evidence type="ECO:0000256" key="6">
    <source>
        <dbReference type="ARBA" id="ARBA00022622"/>
    </source>
</evidence>
<evidence type="ECO:0000256" key="15">
    <source>
        <dbReference type="ARBA" id="ARBA00033417"/>
    </source>
</evidence>
<gene>
    <name evidence="20" type="ORF">CFOL_v3_02222</name>
</gene>
<name>A0A1Q3ASJ4_CEPFO</name>
<keyword evidence="7 18" id="KW-0732">Signal</keyword>
<organism evidence="20 21">
    <name type="scientific">Cephalotus follicularis</name>
    <name type="common">Albany pitcher plant</name>
    <dbReference type="NCBI Taxonomy" id="3775"/>
    <lineage>
        <taxon>Eukaryota</taxon>
        <taxon>Viridiplantae</taxon>
        <taxon>Streptophyta</taxon>
        <taxon>Embryophyta</taxon>
        <taxon>Tracheophyta</taxon>
        <taxon>Spermatophyta</taxon>
        <taxon>Magnoliopsida</taxon>
        <taxon>eudicotyledons</taxon>
        <taxon>Gunneridae</taxon>
        <taxon>Pentapetalae</taxon>
        <taxon>rosids</taxon>
        <taxon>fabids</taxon>
        <taxon>Oxalidales</taxon>
        <taxon>Cephalotaceae</taxon>
        <taxon>Cephalotus</taxon>
    </lineage>
</organism>
<dbReference type="FunFam" id="1.20.58.1040:FF:000001">
    <property type="entry name" value="Glucan endo-1,3-beta-glucosidase 4"/>
    <property type="match status" value="1"/>
</dbReference>
<feature type="domain" description="X8" evidence="19">
    <location>
        <begin position="333"/>
        <end position="418"/>
    </location>
</feature>
<evidence type="ECO:0000256" key="1">
    <source>
        <dbReference type="ARBA" id="ARBA00000382"/>
    </source>
</evidence>
<keyword evidence="12" id="KW-0449">Lipoprotein</keyword>
<comment type="caution">
    <text evidence="20">The sequence shown here is derived from an EMBL/GenBank/DDBJ whole genome shotgun (WGS) entry which is preliminary data.</text>
</comment>
<evidence type="ECO:0000256" key="2">
    <source>
        <dbReference type="ARBA" id="ARBA00004609"/>
    </source>
</evidence>
<dbReference type="PANTHER" id="PTHR31044:SF140">
    <property type="entry name" value="EXPRESSED PROTEIN"/>
    <property type="match status" value="1"/>
</dbReference>
<dbReference type="InterPro" id="IPR000490">
    <property type="entry name" value="Glyco_hydro_17"/>
</dbReference>
<evidence type="ECO:0000256" key="18">
    <source>
        <dbReference type="SAM" id="SignalP"/>
    </source>
</evidence>
<accession>A0A1Q3ASJ4</accession>
<evidence type="ECO:0000256" key="14">
    <source>
        <dbReference type="ARBA" id="ARBA00033335"/>
    </source>
</evidence>
<keyword evidence="13" id="KW-0326">Glycosidase</keyword>
<evidence type="ECO:0000313" key="20">
    <source>
        <dbReference type="EMBL" id="GAV58689.1"/>
    </source>
</evidence>
<dbReference type="InterPro" id="IPR012946">
    <property type="entry name" value="X8"/>
</dbReference>
<evidence type="ECO:0000256" key="17">
    <source>
        <dbReference type="SAM" id="MobiDB-lite"/>
    </source>
</evidence>
<evidence type="ECO:0000256" key="7">
    <source>
        <dbReference type="ARBA" id="ARBA00022729"/>
    </source>
</evidence>
<comment type="similarity">
    <text evidence="3 16">Belongs to the glycosyl hydrolase 17 family.</text>
</comment>
<keyword evidence="6" id="KW-0336">GPI-anchor</keyword>
<dbReference type="PANTHER" id="PTHR31044">
    <property type="entry name" value="BETA-1,3 GLUCANASE"/>
    <property type="match status" value="1"/>
</dbReference>
<evidence type="ECO:0000313" key="21">
    <source>
        <dbReference type="Proteomes" id="UP000187406"/>
    </source>
</evidence>
<dbReference type="AlphaFoldDB" id="A0A1Q3ASJ4"/>
<evidence type="ECO:0000256" key="13">
    <source>
        <dbReference type="ARBA" id="ARBA00023295"/>
    </source>
</evidence>
<dbReference type="EC" id="3.2.1.39" evidence="4"/>
<dbReference type="GO" id="GO:0042973">
    <property type="term" value="F:glucan endo-1,3-beta-D-glucosidase activity"/>
    <property type="evidence" value="ECO:0007669"/>
    <property type="project" value="UniProtKB-EC"/>
</dbReference>
<evidence type="ECO:0000256" key="4">
    <source>
        <dbReference type="ARBA" id="ARBA00012780"/>
    </source>
</evidence>
<dbReference type="EMBL" id="BDDD01000080">
    <property type="protein sequence ID" value="GAV58689.1"/>
    <property type="molecule type" value="Genomic_DNA"/>
</dbReference>
<dbReference type="Gene3D" id="3.20.20.80">
    <property type="entry name" value="Glycosidases"/>
    <property type="match status" value="1"/>
</dbReference>
<dbReference type="GO" id="GO:0098552">
    <property type="term" value="C:side of membrane"/>
    <property type="evidence" value="ECO:0007669"/>
    <property type="project" value="UniProtKB-KW"/>
</dbReference>
<dbReference type="STRING" id="3775.A0A1Q3ASJ4"/>
<evidence type="ECO:0000256" key="9">
    <source>
        <dbReference type="ARBA" id="ARBA00023136"/>
    </source>
</evidence>
<feature type="region of interest" description="Disordered" evidence="17">
    <location>
        <begin position="227"/>
        <end position="246"/>
    </location>
</feature>
<dbReference type="SMART" id="SM00768">
    <property type="entry name" value="X8"/>
    <property type="match status" value="1"/>
</dbReference>
<keyword evidence="9" id="KW-0472">Membrane</keyword>